<feature type="compositionally biased region" description="Polar residues" evidence="1">
    <location>
        <begin position="8"/>
        <end position="36"/>
    </location>
</feature>
<dbReference type="EMBL" id="JAHWGL010000009">
    <property type="protein sequence ID" value="MBW3127708.1"/>
    <property type="molecule type" value="Genomic_DNA"/>
</dbReference>
<accession>A0ABS6WY55</accession>
<keyword evidence="3" id="KW-1185">Reference proteome</keyword>
<dbReference type="Proteomes" id="UP000826188">
    <property type="component" value="Unassembled WGS sequence"/>
</dbReference>
<protein>
    <submittedName>
        <fullName evidence="2">Uncharacterized protein</fullName>
    </submittedName>
</protein>
<evidence type="ECO:0000313" key="3">
    <source>
        <dbReference type="Proteomes" id="UP000826188"/>
    </source>
</evidence>
<reference evidence="2 3" key="1">
    <citation type="submission" date="2021-07" db="EMBL/GenBank/DDBJ databases">
        <title>Hymenobacter profundi sp. nov., isolated from deep-sea water.</title>
        <authorList>
            <person name="Kim M.K."/>
        </authorList>
    </citation>
    <scope>NUCLEOTIDE SEQUENCE [LARGE SCALE GENOMIC DNA]</scope>
    <source>
        <strain evidence="2 3">M2</strain>
    </source>
</reference>
<evidence type="ECO:0000313" key="2">
    <source>
        <dbReference type="EMBL" id="MBW3127708.1"/>
    </source>
</evidence>
<proteinExistence type="predicted"/>
<comment type="caution">
    <text evidence="2">The sequence shown here is derived from an EMBL/GenBank/DDBJ whole genome shotgun (WGS) entry which is preliminary data.</text>
</comment>
<feature type="compositionally biased region" description="Basic residues" evidence="1">
    <location>
        <begin position="37"/>
        <end position="46"/>
    </location>
</feature>
<feature type="region of interest" description="Disordered" evidence="1">
    <location>
        <begin position="1"/>
        <end position="55"/>
    </location>
</feature>
<dbReference type="RefSeq" id="WP_219157058.1">
    <property type="nucleotide sequence ID" value="NZ_JAHWGL010000009.1"/>
</dbReference>
<organism evidence="2 3">
    <name type="scientific">Hymenobacter profundi</name>
    <dbReference type="NCBI Taxonomy" id="1982110"/>
    <lineage>
        <taxon>Bacteria</taxon>
        <taxon>Pseudomonadati</taxon>
        <taxon>Bacteroidota</taxon>
        <taxon>Cytophagia</taxon>
        <taxon>Cytophagales</taxon>
        <taxon>Hymenobacteraceae</taxon>
        <taxon>Hymenobacter</taxon>
    </lineage>
</organism>
<name>A0ABS6WY55_9BACT</name>
<evidence type="ECO:0000256" key="1">
    <source>
        <dbReference type="SAM" id="MobiDB-lite"/>
    </source>
</evidence>
<gene>
    <name evidence="2" type="ORF">KYK14_04050</name>
</gene>
<sequence>MAIDEQHSNTTTTVSDESKNTVTNASAATIPNTSRSSGKKTHKTNKSTKPALGKLKFSLTQSSERALRVAAIMLEDFPNAPNTPQEIVEAATITYLKKLRNSKVLEISLSLLPE</sequence>